<dbReference type="Proteomes" id="UP000001949">
    <property type="component" value="Unassembled WGS sequence"/>
</dbReference>
<keyword evidence="2" id="KW-1185">Reference proteome</keyword>
<dbReference type="InParanoid" id="Q4N4Y9"/>
<comment type="caution">
    <text evidence="1">The sequence shown here is derived from an EMBL/GenBank/DDBJ whole genome shotgun (WGS) entry which is preliminary data.</text>
</comment>
<name>Q4N4Y9_THEPA</name>
<reference evidence="1 2" key="1">
    <citation type="journal article" date="2005" name="Science">
        <title>Genome sequence of Theileria parva, a bovine pathogen that transforms lymphocytes.</title>
        <authorList>
            <person name="Gardner M.J."/>
            <person name="Bishop R."/>
            <person name="Shah T."/>
            <person name="de Villiers E.P."/>
            <person name="Carlton J.M."/>
            <person name="Hall N."/>
            <person name="Ren Q."/>
            <person name="Paulsen I.T."/>
            <person name="Pain A."/>
            <person name="Berriman M."/>
            <person name="Wilson R.J.M."/>
            <person name="Sato S."/>
            <person name="Ralph S.A."/>
            <person name="Mann D.J."/>
            <person name="Xiong Z."/>
            <person name="Shallom S.J."/>
            <person name="Weidman J."/>
            <person name="Jiang L."/>
            <person name="Lynn J."/>
            <person name="Weaver B."/>
            <person name="Shoaibi A."/>
            <person name="Domingo A.R."/>
            <person name="Wasawo D."/>
            <person name="Crabtree J."/>
            <person name="Wortman J.R."/>
            <person name="Haas B."/>
            <person name="Angiuoli S.V."/>
            <person name="Creasy T.H."/>
            <person name="Lu C."/>
            <person name="Suh B."/>
            <person name="Silva J.C."/>
            <person name="Utterback T.R."/>
            <person name="Feldblyum T.V."/>
            <person name="Pertea M."/>
            <person name="Allen J."/>
            <person name="Nierman W.C."/>
            <person name="Taracha E.L.N."/>
            <person name="Salzberg S.L."/>
            <person name="White O.R."/>
            <person name="Fitzhugh H.A."/>
            <person name="Morzaria S."/>
            <person name="Venter J.C."/>
            <person name="Fraser C.M."/>
            <person name="Nene V."/>
        </authorList>
    </citation>
    <scope>NUCLEOTIDE SEQUENCE [LARGE SCALE GENOMIC DNA]</scope>
    <source>
        <strain evidence="1 2">Muguga</strain>
    </source>
</reference>
<protein>
    <submittedName>
        <fullName evidence="1">Uncharacterized protein</fullName>
    </submittedName>
</protein>
<proteinExistence type="predicted"/>
<dbReference type="EMBL" id="AAGK01000002">
    <property type="protein sequence ID" value="EAN32784.1"/>
    <property type="molecule type" value="Genomic_DNA"/>
</dbReference>
<sequence length="82" mass="9670">MNSKNTCLCVDKLNQLHNTIHTELTDCKDKVWNFKISSLTKERDSLLLRYDPFLLVLFTSYTHFPDTPCKRGFEVKVDRFTV</sequence>
<dbReference type="KEGG" id="tpv:TP02_0501"/>
<gene>
    <name evidence="1" type="ordered locus">TP02_0501</name>
</gene>
<dbReference type="RefSeq" id="XP_765067.1">
    <property type="nucleotide sequence ID" value="XM_759974.1"/>
</dbReference>
<accession>Q4N4Y9</accession>
<dbReference type="AlphaFoldDB" id="Q4N4Y9"/>
<evidence type="ECO:0000313" key="1">
    <source>
        <dbReference type="EMBL" id="EAN32784.1"/>
    </source>
</evidence>
<organism evidence="1 2">
    <name type="scientific">Theileria parva</name>
    <name type="common">East coast fever infection agent</name>
    <dbReference type="NCBI Taxonomy" id="5875"/>
    <lineage>
        <taxon>Eukaryota</taxon>
        <taxon>Sar</taxon>
        <taxon>Alveolata</taxon>
        <taxon>Apicomplexa</taxon>
        <taxon>Aconoidasida</taxon>
        <taxon>Piroplasmida</taxon>
        <taxon>Theileriidae</taxon>
        <taxon>Theileria</taxon>
    </lineage>
</organism>
<dbReference type="VEuPathDB" id="PiroplasmaDB:TpMuguga_02g00501"/>
<evidence type="ECO:0000313" key="2">
    <source>
        <dbReference type="Proteomes" id="UP000001949"/>
    </source>
</evidence>
<dbReference type="GeneID" id="3501966"/>